<reference evidence="2 3" key="1">
    <citation type="submission" date="2020-02" db="EMBL/GenBank/DDBJ databases">
        <authorList>
            <person name="Zheng R.K."/>
            <person name="Sun C.M."/>
        </authorList>
    </citation>
    <scope>NUCLEOTIDE SEQUENCE [LARGE SCALE GENOMIC DNA]</scope>
    <source>
        <strain evidence="3">rifampicinis</strain>
    </source>
</reference>
<keyword evidence="3" id="KW-1185">Reference proteome</keyword>
<evidence type="ECO:0000313" key="3">
    <source>
        <dbReference type="Proteomes" id="UP000594468"/>
    </source>
</evidence>
<feature type="transmembrane region" description="Helical" evidence="1">
    <location>
        <begin position="144"/>
        <end position="163"/>
    </location>
</feature>
<feature type="transmembrane region" description="Helical" evidence="1">
    <location>
        <begin position="183"/>
        <end position="202"/>
    </location>
</feature>
<protein>
    <submittedName>
        <fullName evidence="2">Uncharacterized protein</fullName>
    </submittedName>
</protein>
<accession>A0A7S8IFP0</accession>
<organism evidence="2 3">
    <name type="scientific">Phototrophicus methaneseepsis</name>
    <dbReference type="NCBI Taxonomy" id="2710758"/>
    <lineage>
        <taxon>Bacteria</taxon>
        <taxon>Bacillati</taxon>
        <taxon>Chloroflexota</taxon>
        <taxon>Candidatus Thermofontia</taxon>
        <taxon>Phototrophicales</taxon>
        <taxon>Phototrophicaceae</taxon>
        <taxon>Phototrophicus</taxon>
    </lineage>
</organism>
<gene>
    <name evidence="2" type="ORF">G4Y79_05345</name>
</gene>
<name>A0A7S8IFP0_9CHLR</name>
<keyword evidence="1" id="KW-1133">Transmembrane helix</keyword>
<sequence length="276" mass="33249">MIYNGKIKRKNDERPYRSLWDILGMLFYWLIAAPTVFLARGSWGILKWMARNTWDATKWTARNIWGATRWTARNIWDATKWVARQSWNVTKWAAHSSWLAVVWTASLPFRLYRYVFIGPEPEFANAQQAERYRLVRRAHGRRRFFLTHLFAFLGWAAIFLLLLMTGYWQDGYGNNPAYTNTYFYRYLIGTTVWGVFLLYHFMRLRLGNSEDEELMDVMRETGEKRKFHYEEEYSQTTPQQQATYRFQVGDDGELPDDLTEEEIAYYEEIERLRQQR</sequence>
<evidence type="ECO:0000256" key="1">
    <source>
        <dbReference type="SAM" id="Phobius"/>
    </source>
</evidence>
<dbReference type="RefSeq" id="WP_195171870.1">
    <property type="nucleotide sequence ID" value="NZ_CP062983.1"/>
</dbReference>
<feature type="transmembrane region" description="Helical" evidence="1">
    <location>
        <begin position="20"/>
        <end position="39"/>
    </location>
</feature>
<proteinExistence type="predicted"/>
<dbReference type="Proteomes" id="UP000594468">
    <property type="component" value="Chromosome"/>
</dbReference>
<dbReference type="EMBL" id="CP062983">
    <property type="protein sequence ID" value="QPC83806.1"/>
    <property type="molecule type" value="Genomic_DNA"/>
</dbReference>
<dbReference type="KEGG" id="pmet:G4Y79_05345"/>
<keyword evidence="1" id="KW-0812">Transmembrane</keyword>
<evidence type="ECO:0000313" key="2">
    <source>
        <dbReference type="EMBL" id="QPC83806.1"/>
    </source>
</evidence>
<keyword evidence="1" id="KW-0472">Membrane</keyword>
<dbReference type="AlphaFoldDB" id="A0A7S8IFP0"/>